<dbReference type="EMBL" id="KZ107846">
    <property type="protein sequence ID" value="OSS48215.1"/>
    <property type="molecule type" value="Genomic_DNA"/>
</dbReference>
<dbReference type="AlphaFoldDB" id="A0A1Y2LWF4"/>
<name>A0A1Y2LWF4_EPING</name>
<dbReference type="InterPro" id="IPR018834">
    <property type="entry name" value="DNA/RNA-bd_Est1-type"/>
</dbReference>
<dbReference type="PANTHER" id="PTHR15696">
    <property type="entry name" value="SMG-7 SUPPRESSOR WITH MORPHOLOGICAL EFFECT ON GENITALIA PROTEIN 7"/>
    <property type="match status" value="1"/>
</dbReference>
<dbReference type="FunFam" id="1.25.40.10:FF:000202">
    <property type="entry name" value="Unplaced genomic scaffold supercont1.7, whole genome shotgun sequence"/>
    <property type="match status" value="1"/>
</dbReference>
<proteinExistence type="predicted"/>
<dbReference type="Pfam" id="PF10373">
    <property type="entry name" value="EST1_DNA_bind"/>
    <property type="match status" value="1"/>
</dbReference>
<dbReference type="SUPFAM" id="SSF48452">
    <property type="entry name" value="TPR-like"/>
    <property type="match status" value="1"/>
</dbReference>
<dbReference type="OMA" id="YPITHMA"/>
<protein>
    <recommendedName>
        <fullName evidence="2">DNA/RNA-binding domain-containing protein</fullName>
    </recommendedName>
</protein>
<reference evidence="3 4" key="1">
    <citation type="journal article" date="2017" name="Genome Announc.">
        <title>Genome sequence of the saprophytic ascomycete Epicoccum nigrum ICMP 19927 strain isolated from New Zealand.</title>
        <authorList>
            <person name="Fokin M."/>
            <person name="Fleetwood D."/>
            <person name="Weir B.S."/>
            <person name="Villas-Boas S.G."/>
        </authorList>
    </citation>
    <scope>NUCLEOTIDE SEQUENCE [LARGE SCALE GENOMIC DNA]</scope>
    <source>
        <strain evidence="3 4">ICMP 19927</strain>
    </source>
</reference>
<dbReference type="InParanoid" id="A0A1Y2LWF4"/>
<gene>
    <name evidence="3" type="ORF">B5807_07842</name>
</gene>
<sequence>MRARQKRGTSGSDNVVIVNPDYSRDMGYTMVTDQARPKAQDGRLYNHKQGAKGASARRPTKKRSSERSADVAKPTMTPTSPKAEYSQRSTGTPRQAGLLELQQRDSRYPGLLLQPASRPISQEQLATEVKSIYAGLGMVEQKCAHVDRQQAKLSEEALKKMSPDHWQALIALHRTLLHEHHDFFLASQHPSASPALRRLAGKYTMPARMWKHGIHDFLEILRRGLPHTFEYMLAFIYLAYQMMALLYETVPAFEDTWIECLGDLGRYRMAVEDDDIRDQEAWANVSRSWYTTASDRNPRVGRLYHHLAILARSNALHMLYYYGRSLHSWEPFPAARDSVKTLFDHVTGKRTSNMPTPIPIDASFIKAHAYAFEKDSSSKFEASSNEYILQLDSHIGRVTAKWREQGVYTAVANITSWFDYGANMNIIRQLYLLRAEQRKDPTFVVEIPRTDVSAQETRENLQKPQVPESEISTKLDALRSDTTFSRAIRLTNNTFSLVLRRIGDKNVLPHVCVMLSFLSTFASVEYVAHFIDPSPWTEIATFLNTLIKIEKQQNQDADVNATICQPVFPSEGDQQREDELPLPEDHMIRGLIWAEEYIPAKWLERERDKEDRYLELASTARGRVERVLRLGYQLATHNRWISYDEDKLAFARVSVQ</sequence>
<dbReference type="STRING" id="105696.A0A1Y2LWF4"/>
<dbReference type="GO" id="GO:0070034">
    <property type="term" value="F:telomerase RNA binding"/>
    <property type="evidence" value="ECO:0007669"/>
    <property type="project" value="TreeGrafter"/>
</dbReference>
<feature type="compositionally biased region" description="Polar residues" evidence="1">
    <location>
        <begin position="76"/>
        <end position="93"/>
    </location>
</feature>
<dbReference type="InterPro" id="IPR011990">
    <property type="entry name" value="TPR-like_helical_dom_sf"/>
</dbReference>
<evidence type="ECO:0000256" key="1">
    <source>
        <dbReference type="SAM" id="MobiDB-lite"/>
    </source>
</evidence>
<dbReference type="Proteomes" id="UP000193240">
    <property type="component" value="Unassembled WGS sequence"/>
</dbReference>
<dbReference type="Gene3D" id="1.25.40.10">
    <property type="entry name" value="Tetratricopeptide repeat domain"/>
    <property type="match status" value="1"/>
</dbReference>
<organism evidence="3 4">
    <name type="scientific">Epicoccum nigrum</name>
    <name type="common">Soil fungus</name>
    <name type="synonym">Epicoccum purpurascens</name>
    <dbReference type="NCBI Taxonomy" id="105696"/>
    <lineage>
        <taxon>Eukaryota</taxon>
        <taxon>Fungi</taxon>
        <taxon>Dikarya</taxon>
        <taxon>Ascomycota</taxon>
        <taxon>Pezizomycotina</taxon>
        <taxon>Dothideomycetes</taxon>
        <taxon>Pleosporomycetidae</taxon>
        <taxon>Pleosporales</taxon>
        <taxon>Pleosporineae</taxon>
        <taxon>Didymellaceae</taxon>
        <taxon>Epicoccum</taxon>
    </lineage>
</organism>
<accession>A0A1Y2LWF4</accession>
<evidence type="ECO:0000313" key="3">
    <source>
        <dbReference type="EMBL" id="OSS48215.1"/>
    </source>
</evidence>
<feature type="domain" description="DNA/RNA-binding" evidence="2">
    <location>
        <begin position="286"/>
        <end position="380"/>
    </location>
</feature>
<dbReference type="PANTHER" id="PTHR15696:SF0">
    <property type="entry name" value="TELOMERASE-BINDING PROTEIN EST1A"/>
    <property type="match status" value="1"/>
</dbReference>
<evidence type="ECO:0000259" key="2">
    <source>
        <dbReference type="Pfam" id="PF10373"/>
    </source>
</evidence>
<dbReference type="GO" id="GO:0042162">
    <property type="term" value="F:telomeric DNA binding"/>
    <property type="evidence" value="ECO:0007669"/>
    <property type="project" value="TreeGrafter"/>
</dbReference>
<dbReference type="GO" id="GO:0005697">
    <property type="term" value="C:telomerase holoenzyme complex"/>
    <property type="evidence" value="ECO:0007669"/>
    <property type="project" value="TreeGrafter"/>
</dbReference>
<evidence type="ECO:0000313" key="4">
    <source>
        <dbReference type="Proteomes" id="UP000193240"/>
    </source>
</evidence>
<dbReference type="InterPro" id="IPR045153">
    <property type="entry name" value="Est1/Ebs1-like"/>
</dbReference>
<feature type="region of interest" description="Disordered" evidence="1">
    <location>
        <begin position="1"/>
        <end position="94"/>
    </location>
</feature>
<dbReference type="GO" id="GO:0000184">
    <property type="term" value="P:nuclear-transcribed mRNA catabolic process, nonsense-mediated decay"/>
    <property type="evidence" value="ECO:0007669"/>
    <property type="project" value="TreeGrafter"/>
</dbReference>
<keyword evidence="4" id="KW-1185">Reference proteome</keyword>